<sequence length="187" mass="21594">MQIRLNKLADIFTGQTFRTKVENNPDGEVWVIQMKDLNKNYTGISGQPNTITYDDVSRNQLLRKGDILLLAKGNNNVAFKYDSDQPAVAVSLFFVIRVKSSKVIPDYLTWFINNLNTQNYLATMREGSSVSSIKKSIFEELCIEIPEIRKQELIADVYRLSIREEELMRKLIEEKKQFIQNALAKQL</sequence>
<proteinExistence type="inferred from homology"/>
<dbReference type="InterPro" id="IPR000055">
    <property type="entry name" value="Restrct_endonuc_typeI_TRD"/>
</dbReference>
<dbReference type="AlphaFoldDB" id="A0A4Q9BJ67"/>
<evidence type="ECO:0000313" key="6">
    <source>
        <dbReference type="Proteomes" id="UP000293583"/>
    </source>
</evidence>
<comment type="caution">
    <text evidence="5">The sequence shown here is derived from an EMBL/GenBank/DDBJ whole genome shotgun (WGS) entry which is preliminary data.</text>
</comment>
<evidence type="ECO:0000313" key="5">
    <source>
        <dbReference type="EMBL" id="TBH75408.1"/>
    </source>
</evidence>
<dbReference type="InterPro" id="IPR044946">
    <property type="entry name" value="Restrct_endonuc_typeI_TRD_sf"/>
</dbReference>
<protein>
    <submittedName>
        <fullName evidence="5">Restriction endonuclease subunit S</fullName>
    </submittedName>
</protein>
<dbReference type="SUPFAM" id="SSF116734">
    <property type="entry name" value="DNA methylase specificity domain"/>
    <property type="match status" value="1"/>
</dbReference>
<accession>A0A4Q9BJ67</accession>
<feature type="domain" description="Type I restriction modification DNA specificity" evidence="4">
    <location>
        <begin position="3"/>
        <end position="173"/>
    </location>
</feature>
<keyword evidence="5" id="KW-0540">Nuclease</keyword>
<organism evidence="5 6">
    <name type="scientific">Aquirufa antheringensis</name>
    <dbReference type="NCBI Taxonomy" id="2516559"/>
    <lineage>
        <taxon>Bacteria</taxon>
        <taxon>Pseudomonadati</taxon>
        <taxon>Bacteroidota</taxon>
        <taxon>Cytophagia</taxon>
        <taxon>Cytophagales</taxon>
        <taxon>Flectobacillaceae</taxon>
        <taxon>Aquirufa</taxon>
    </lineage>
</organism>
<name>A0A4Q9BJ67_9BACT</name>
<dbReference type="CDD" id="cd16961">
    <property type="entry name" value="RMtype1_S_TRD-CR_like"/>
    <property type="match status" value="1"/>
</dbReference>
<dbReference type="InterPro" id="IPR052021">
    <property type="entry name" value="Type-I_RS_S_subunit"/>
</dbReference>
<dbReference type="Pfam" id="PF01420">
    <property type="entry name" value="Methylase_S"/>
    <property type="match status" value="1"/>
</dbReference>
<dbReference type="EMBL" id="SEWY01000001">
    <property type="protein sequence ID" value="TBH75408.1"/>
    <property type="molecule type" value="Genomic_DNA"/>
</dbReference>
<dbReference type="Proteomes" id="UP000293583">
    <property type="component" value="Unassembled WGS sequence"/>
</dbReference>
<keyword evidence="5" id="KW-0255">Endonuclease</keyword>
<evidence type="ECO:0000259" key="4">
    <source>
        <dbReference type="Pfam" id="PF01420"/>
    </source>
</evidence>
<dbReference type="OrthoDB" id="1002506at2"/>
<evidence type="ECO:0000256" key="3">
    <source>
        <dbReference type="ARBA" id="ARBA00023125"/>
    </source>
</evidence>
<evidence type="ECO:0000256" key="1">
    <source>
        <dbReference type="ARBA" id="ARBA00010923"/>
    </source>
</evidence>
<dbReference type="Gene3D" id="3.90.220.20">
    <property type="entry name" value="DNA methylase specificity domains"/>
    <property type="match status" value="1"/>
</dbReference>
<keyword evidence="2" id="KW-0680">Restriction system</keyword>
<keyword evidence="5" id="KW-0378">Hydrolase</keyword>
<dbReference type="RefSeq" id="WP_130922563.1">
    <property type="nucleotide sequence ID" value="NZ_JAANOM010000002.1"/>
</dbReference>
<gene>
    <name evidence="5" type="ORF">EWU20_02185</name>
</gene>
<dbReference type="GO" id="GO:0009307">
    <property type="term" value="P:DNA restriction-modification system"/>
    <property type="evidence" value="ECO:0007669"/>
    <property type="project" value="UniProtKB-KW"/>
</dbReference>
<reference evidence="5 6" key="1">
    <citation type="submission" date="2019-02" db="EMBL/GenBank/DDBJ databases">
        <title>Genome of a new Bacteroidetes strain.</title>
        <authorList>
            <person name="Pitt A."/>
        </authorList>
    </citation>
    <scope>NUCLEOTIDE SEQUENCE [LARGE SCALE GENOMIC DNA]</scope>
    <source>
        <strain evidence="5 6">103A-SOEBACH</strain>
    </source>
</reference>
<keyword evidence="6" id="KW-1185">Reference proteome</keyword>
<dbReference type="GO" id="GO:0003677">
    <property type="term" value="F:DNA binding"/>
    <property type="evidence" value="ECO:0007669"/>
    <property type="project" value="UniProtKB-KW"/>
</dbReference>
<keyword evidence="3" id="KW-0238">DNA-binding</keyword>
<dbReference type="GO" id="GO:0004519">
    <property type="term" value="F:endonuclease activity"/>
    <property type="evidence" value="ECO:0007669"/>
    <property type="project" value="UniProtKB-KW"/>
</dbReference>
<dbReference type="PANTHER" id="PTHR30408">
    <property type="entry name" value="TYPE-1 RESTRICTION ENZYME ECOKI SPECIFICITY PROTEIN"/>
    <property type="match status" value="1"/>
</dbReference>
<dbReference type="PANTHER" id="PTHR30408:SF12">
    <property type="entry name" value="TYPE I RESTRICTION ENZYME MJAVIII SPECIFICITY SUBUNIT"/>
    <property type="match status" value="1"/>
</dbReference>
<evidence type="ECO:0000256" key="2">
    <source>
        <dbReference type="ARBA" id="ARBA00022747"/>
    </source>
</evidence>
<comment type="similarity">
    <text evidence="1">Belongs to the type-I restriction system S methylase family.</text>
</comment>